<dbReference type="Pfam" id="PF05903">
    <property type="entry name" value="Peptidase_C97"/>
    <property type="match status" value="1"/>
</dbReference>
<dbReference type="GO" id="GO:0016579">
    <property type="term" value="P:protein deubiquitination"/>
    <property type="evidence" value="ECO:0007669"/>
    <property type="project" value="TreeGrafter"/>
</dbReference>
<dbReference type="InterPro" id="IPR042266">
    <property type="entry name" value="PPPDE_sf"/>
</dbReference>
<feature type="domain" description="PPPDE" evidence="5">
    <location>
        <begin position="1"/>
        <end position="88"/>
    </location>
</feature>
<accession>A0A7R9M9D7</accession>
<evidence type="ECO:0000313" key="6">
    <source>
        <dbReference type="EMBL" id="CAD7656020.1"/>
    </source>
</evidence>
<evidence type="ECO:0000256" key="2">
    <source>
        <dbReference type="ARBA" id="ARBA00022670"/>
    </source>
</evidence>
<comment type="similarity">
    <text evidence="1">Belongs to the DeSI family.</text>
</comment>
<feature type="region of interest" description="Disordered" evidence="4">
    <location>
        <begin position="98"/>
        <end position="131"/>
    </location>
</feature>
<reference evidence="6" key="1">
    <citation type="submission" date="2020-11" db="EMBL/GenBank/DDBJ databases">
        <authorList>
            <person name="Tran Van P."/>
        </authorList>
    </citation>
    <scope>NUCLEOTIDE SEQUENCE</scope>
</reference>
<organism evidence="6">
    <name type="scientific">Oppiella nova</name>
    <dbReference type="NCBI Taxonomy" id="334625"/>
    <lineage>
        <taxon>Eukaryota</taxon>
        <taxon>Metazoa</taxon>
        <taxon>Ecdysozoa</taxon>
        <taxon>Arthropoda</taxon>
        <taxon>Chelicerata</taxon>
        <taxon>Arachnida</taxon>
        <taxon>Acari</taxon>
        <taxon>Acariformes</taxon>
        <taxon>Sarcoptiformes</taxon>
        <taxon>Oribatida</taxon>
        <taxon>Brachypylina</taxon>
        <taxon>Oppioidea</taxon>
        <taxon>Oppiidae</taxon>
        <taxon>Oppiella</taxon>
    </lineage>
</organism>
<feature type="compositionally biased region" description="Low complexity" evidence="4">
    <location>
        <begin position="119"/>
        <end position="131"/>
    </location>
</feature>
<dbReference type="PANTHER" id="PTHR12378">
    <property type="entry name" value="DESUMOYLATING ISOPEPTIDASE"/>
    <property type="match status" value="1"/>
</dbReference>
<keyword evidence="2" id="KW-0645">Protease</keyword>
<dbReference type="EMBL" id="OC925242">
    <property type="protein sequence ID" value="CAD7656020.1"/>
    <property type="molecule type" value="Genomic_DNA"/>
</dbReference>
<dbReference type="InterPro" id="IPR008580">
    <property type="entry name" value="PPPDE_dom"/>
</dbReference>
<gene>
    <name evidence="6" type="ORF">ONB1V03_LOCUS12660</name>
</gene>
<dbReference type="EMBL" id="CAJPVJ010010417">
    <property type="protein sequence ID" value="CAG2173207.1"/>
    <property type="molecule type" value="Genomic_DNA"/>
</dbReference>
<dbReference type="Gene3D" id="3.90.1720.30">
    <property type="entry name" value="PPPDE domains"/>
    <property type="match status" value="1"/>
</dbReference>
<name>A0A7R9M9D7_9ACAR</name>
<evidence type="ECO:0000256" key="1">
    <source>
        <dbReference type="ARBA" id="ARBA00008140"/>
    </source>
</evidence>
<evidence type="ECO:0000256" key="3">
    <source>
        <dbReference type="ARBA" id="ARBA00022801"/>
    </source>
</evidence>
<evidence type="ECO:0000259" key="5">
    <source>
        <dbReference type="PROSITE" id="PS51858"/>
    </source>
</evidence>
<dbReference type="OrthoDB" id="412286at2759"/>
<dbReference type="AlphaFoldDB" id="A0A7R9M9D7"/>
<sequence>MFGKEFVVDSDFTDLESKIIGNTELSEESIKQMVSEMGAKDFRGKDYNLIQRNCNHFSDAFCKKLCGKGIPKNINNLVKTLAQYPWLEKQIPKEFVTPKALQNKVKDEEKKAKQKENKQNSSDSNSDTTNE</sequence>
<protein>
    <recommendedName>
        <fullName evidence="5">PPPDE domain-containing protein</fullName>
    </recommendedName>
</protein>
<evidence type="ECO:0000313" key="7">
    <source>
        <dbReference type="Proteomes" id="UP000728032"/>
    </source>
</evidence>
<keyword evidence="3" id="KW-0378">Hydrolase</keyword>
<feature type="compositionally biased region" description="Basic and acidic residues" evidence="4">
    <location>
        <begin position="104"/>
        <end position="118"/>
    </location>
</feature>
<dbReference type="SMART" id="SM01179">
    <property type="entry name" value="DUF862"/>
    <property type="match status" value="1"/>
</dbReference>
<dbReference type="GO" id="GO:0101005">
    <property type="term" value="F:deubiquitinase activity"/>
    <property type="evidence" value="ECO:0007669"/>
    <property type="project" value="TreeGrafter"/>
</dbReference>
<evidence type="ECO:0000256" key="4">
    <source>
        <dbReference type="SAM" id="MobiDB-lite"/>
    </source>
</evidence>
<dbReference type="GO" id="GO:0006508">
    <property type="term" value="P:proteolysis"/>
    <property type="evidence" value="ECO:0007669"/>
    <property type="project" value="UniProtKB-KW"/>
</dbReference>
<keyword evidence="7" id="KW-1185">Reference proteome</keyword>
<proteinExistence type="inferred from homology"/>
<dbReference type="PROSITE" id="PS51858">
    <property type="entry name" value="PPPDE"/>
    <property type="match status" value="1"/>
</dbReference>
<dbReference type="PANTHER" id="PTHR12378:SF80">
    <property type="entry name" value="IP06716P-RELATED"/>
    <property type="match status" value="1"/>
</dbReference>
<dbReference type="Proteomes" id="UP000728032">
    <property type="component" value="Unassembled WGS sequence"/>
</dbReference>